<evidence type="ECO:0000256" key="4">
    <source>
        <dbReference type="ARBA" id="ARBA00022679"/>
    </source>
</evidence>
<name>A0AAV3AJE8_PYXAD</name>
<dbReference type="Gene3D" id="3.40.50.300">
    <property type="entry name" value="P-loop containing nucleotide triphosphate hydrolases"/>
    <property type="match status" value="1"/>
</dbReference>
<evidence type="ECO:0000313" key="7">
    <source>
        <dbReference type="EMBL" id="DBA26604.1"/>
    </source>
</evidence>
<comment type="subcellular location">
    <subcellularLocation>
        <location evidence="1">Cytoplasm</location>
    </subcellularLocation>
</comment>
<comment type="similarity">
    <text evidence="2 5">Belongs to the sulfotransferase 1 family.</text>
</comment>
<protein>
    <recommendedName>
        <fullName evidence="5">Sulfotransferase</fullName>
        <ecNumber evidence="5">2.8.2.-</ecNumber>
    </recommendedName>
</protein>
<dbReference type="PANTHER" id="PTHR11783">
    <property type="entry name" value="SULFOTRANSFERASE SULT"/>
    <property type="match status" value="1"/>
</dbReference>
<evidence type="ECO:0000256" key="1">
    <source>
        <dbReference type="ARBA" id="ARBA00004496"/>
    </source>
</evidence>
<reference evidence="7" key="1">
    <citation type="thesis" date="2020" institute="ProQuest LLC" country="789 East Eisenhower Parkway, Ann Arbor, MI, USA">
        <title>Comparative Genomics and Chromosome Evolution.</title>
        <authorList>
            <person name="Mudd A.B."/>
        </authorList>
    </citation>
    <scope>NUCLEOTIDE SEQUENCE</scope>
    <source>
        <strain evidence="7">1538</strain>
        <tissue evidence="7">Blood</tissue>
    </source>
</reference>
<accession>A0AAV3AJE8</accession>
<dbReference type="Proteomes" id="UP001181693">
    <property type="component" value="Unassembled WGS sequence"/>
</dbReference>
<dbReference type="EMBL" id="DYDO01000004">
    <property type="protein sequence ID" value="DBA26604.1"/>
    <property type="molecule type" value="Genomic_DNA"/>
</dbReference>
<organism evidence="7 8">
    <name type="scientific">Pyxicephalus adspersus</name>
    <name type="common">African bullfrog</name>
    <dbReference type="NCBI Taxonomy" id="30357"/>
    <lineage>
        <taxon>Eukaryota</taxon>
        <taxon>Metazoa</taxon>
        <taxon>Chordata</taxon>
        <taxon>Craniata</taxon>
        <taxon>Vertebrata</taxon>
        <taxon>Euteleostomi</taxon>
        <taxon>Amphibia</taxon>
        <taxon>Batrachia</taxon>
        <taxon>Anura</taxon>
        <taxon>Neobatrachia</taxon>
        <taxon>Ranoidea</taxon>
        <taxon>Pyxicephalidae</taxon>
        <taxon>Pyxicephalinae</taxon>
        <taxon>Pyxicephalus</taxon>
    </lineage>
</organism>
<gene>
    <name evidence="7" type="ORF">GDO54_010845</name>
</gene>
<evidence type="ECO:0000256" key="5">
    <source>
        <dbReference type="RuleBase" id="RU361155"/>
    </source>
</evidence>
<dbReference type="InterPro" id="IPR027417">
    <property type="entry name" value="P-loop_NTPase"/>
</dbReference>
<dbReference type="EC" id="2.8.2.-" evidence="5"/>
<sequence>MAEITFVPRDHNLYRYKGFCFLKDMMPPEFIDSLQNFKIRDDDVFLITFPKSGTTWTQQILCLICYEGHRKGTEKIDTTERMPWFESQTLNPVSDLNSLPSPRLFVSHLSETFVPKELKNKKAKVIYVMRNAKDVMNSLYHFQDILALAQKSPDFNHFFEKFMDGEVFAGKWFDHIRGWYTHKNDYNILFLKYEDMIKDLHSTVKQICFFLAIELDDEEIDIVVKKASFNEMKKDPLSNKENVPDSIITRKVGSFIRKGQVGDWKNIMTVAQSETFDKIFQEQMRDLSLSFTWQIPE</sequence>
<comment type="caution">
    <text evidence="7">The sequence shown here is derived from an EMBL/GenBank/DDBJ whole genome shotgun (WGS) entry which is preliminary data.</text>
</comment>
<dbReference type="SUPFAM" id="SSF52540">
    <property type="entry name" value="P-loop containing nucleoside triphosphate hydrolases"/>
    <property type="match status" value="1"/>
</dbReference>
<evidence type="ECO:0000259" key="6">
    <source>
        <dbReference type="Pfam" id="PF00685"/>
    </source>
</evidence>
<keyword evidence="8" id="KW-1185">Reference proteome</keyword>
<keyword evidence="4 5" id="KW-0808">Transferase</keyword>
<feature type="domain" description="Sulfotransferase" evidence="6">
    <location>
        <begin position="41"/>
        <end position="287"/>
    </location>
</feature>
<dbReference type="GO" id="GO:0005737">
    <property type="term" value="C:cytoplasm"/>
    <property type="evidence" value="ECO:0007669"/>
    <property type="project" value="UniProtKB-SubCell"/>
</dbReference>
<dbReference type="AlphaFoldDB" id="A0AAV3AJE8"/>
<evidence type="ECO:0000256" key="2">
    <source>
        <dbReference type="ARBA" id="ARBA00005771"/>
    </source>
</evidence>
<evidence type="ECO:0000313" key="8">
    <source>
        <dbReference type="Proteomes" id="UP001181693"/>
    </source>
</evidence>
<dbReference type="Pfam" id="PF00685">
    <property type="entry name" value="Sulfotransfer_1"/>
    <property type="match status" value="1"/>
</dbReference>
<dbReference type="InterPro" id="IPR000863">
    <property type="entry name" value="Sulfotransferase_dom"/>
</dbReference>
<proteinExistence type="inferred from homology"/>
<evidence type="ECO:0000256" key="3">
    <source>
        <dbReference type="ARBA" id="ARBA00022490"/>
    </source>
</evidence>
<keyword evidence="3" id="KW-0963">Cytoplasm</keyword>
<dbReference type="FunFam" id="3.40.50.300:FF:000433">
    <property type="entry name" value="Estrogen sulfotransferase"/>
    <property type="match status" value="1"/>
</dbReference>
<dbReference type="GO" id="GO:0008146">
    <property type="term" value="F:sulfotransferase activity"/>
    <property type="evidence" value="ECO:0007669"/>
    <property type="project" value="InterPro"/>
</dbReference>